<gene>
    <name evidence="7" type="primary">mraZ</name>
    <name evidence="9" type="ORF">A2Z42_02850</name>
</gene>
<sequence>MFLGEYRHNLDYKGRISVPKKFRRDLAKGAILTKGLDGCLFLYSKESWDRLTTRLRELSVTQADTRSFERYLFGGAIEAQFDQLGRINIPEYLLAYAALKKEAILVGILERVEIWDLQRWSRLAKKLEQRGEEIAEKLSERGV</sequence>
<organism evidence="9 10">
    <name type="scientific">Candidatus Woykebacteria bacterium RBG_19FT_COMBO_43_10</name>
    <dbReference type="NCBI Taxonomy" id="1802598"/>
    <lineage>
        <taxon>Bacteria</taxon>
        <taxon>Candidatus Woykeibacteriota</taxon>
    </lineage>
</organism>
<dbReference type="Proteomes" id="UP000176645">
    <property type="component" value="Unassembled WGS sequence"/>
</dbReference>
<dbReference type="InterPro" id="IPR037914">
    <property type="entry name" value="SpoVT-AbrB_sf"/>
</dbReference>
<dbReference type="GO" id="GO:0051301">
    <property type="term" value="P:cell division"/>
    <property type="evidence" value="ECO:0007669"/>
    <property type="project" value="UniProtKB-KW"/>
</dbReference>
<comment type="caution">
    <text evidence="9">The sequence shown here is derived from an EMBL/GenBank/DDBJ whole genome shotgun (WGS) entry which is preliminary data.</text>
</comment>
<accession>A0A1G1WGE6</accession>
<keyword evidence="6 7" id="KW-0804">Transcription</keyword>
<comment type="subunit">
    <text evidence="7">Forms oligomers.</text>
</comment>
<dbReference type="InterPro" id="IPR035642">
    <property type="entry name" value="MraZ_N"/>
</dbReference>
<dbReference type="PROSITE" id="PS51740">
    <property type="entry name" value="SPOVT_ABRB"/>
    <property type="match status" value="1"/>
</dbReference>
<evidence type="ECO:0000313" key="9">
    <source>
        <dbReference type="EMBL" id="OGY26510.1"/>
    </source>
</evidence>
<dbReference type="GO" id="GO:0000976">
    <property type="term" value="F:transcription cis-regulatory region binding"/>
    <property type="evidence" value="ECO:0007669"/>
    <property type="project" value="TreeGrafter"/>
</dbReference>
<keyword evidence="2 7" id="KW-0963">Cytoplasm</keyword>
<proteinExistence type="inferred from homology"/>
<keyword evidence="9" id="KW-0132">Cell division</keyword>
<keyword evidence="5 7" id="KW-0238">DNA-binding</keyword>
<reference evidence="9 10" key="1">
    <citation type="journal article" date="2016" name="Nat. Commun.">
        <title>Thousands of microbial genomes shed light on interconnected biogeochemical processes in an aquifer system.</title>
        <authorList>
            <person name="Anantharaman K."/>
            <person name="Brown C.T."/>
            <person name="Hug L.A."/>
            <person name="Sharon I."/>
            <person name="Castelle C.J."/>
            <person name="Probst A.J."/>
            <person name="Thomas B.C."/>
            <person name="Singh A."/>
            <person name="Wilkins M.J."/>
            <person name="Karaoz U."/>
            <person name="Brodie E.L."/>
            <person name="Williams K.H."/>
            <person name="Hubbard S.S."/>
            <person name="Banfield J.F."/>
        </authorList>
    </citation>
    <scope>NUCLEOTIDE SEQUENCE [LARGE SCALE GENOMIC DNA]</scope>
</reference>
<evidence type="ECO:0000259" key="8">
    <source>
        <dbReference type="PROSITE" id="PS51740"/>
    </source>
</evidence>
<dbReference type="GO" id="GO:0003700">
    <property type="term" value="F:DNA-binding transcription factor activity"/>
    <property type="evidence" value="ECO:0007669"/>
    <property type="project" value="UniProtKB-UniRule"/>
</dbReference>
<dbReference type="InterPro" id="IPR035644">
    <property type="entry name" value="MraZ_C"/>
</dbReference>
<protein>
    <recommendedName>
        <fullName evidence="1 7">Transcriptional regulator MraZ</fullName>
    </recommendedName>
</protein>
<evidence type="ECO:0000256" key="5">
    <source>
        <dbReference type="ARBA" id="ARBA00023125"/>
    </source>
</evidence>
<dbReference type="AlphaFoldDB" id="A0A1G1WGE6"/>
<dbReference type="InterPro" id="IPR003444">
    <property type="entry name" value="MraZ"/>
</dbReference>
<dbReference type="InterPro" id="IPR020603">
    <property type="entry name" value="MraZ_dom"/>
</dbReference>
<evidence type="ECO:0000256" key="2">
    <source>
        <dbReference type="ARBA" id="ARBA00022490"/>
    </source>
</evidence>
<name>A0A1G1WGE6_9BACT</name>
<keyword evidence="4 7" id="KW-0805">Transcription regulation</keyword>
<dbReference type="GO" id="GO:0009295">
    <property type="term" value="C:nucleoid"/>
    <property type="evidence" value="ECO:0007669"/>
    <property type="project" value="UniProtKB-SubCell"/>
</dbReference>
<evidence type="ECO:0000256" key="7">
    <source>
        <dbReference type="HAMAP-Rule" id="MF_01008"/>
    </source>
</evidence>
<evidence type="ECO:0000256" key="3">
    <source>
        <dbReference type="ARBA" id="ARBA00022737"/>
    </source>
</evidence>
<dbReference type="Gene3D" id="3.40.1550.20">
    <property type="entry name" value="Transcriptional regulator MraZ domain"/>
    <property type="match status" value="1"/>
</dbReference>
<dbReference type="GO" id="GO:2000143">
    <property type="term" value="P:negative regulation of DNA-templated transcription initiation"/>
    <property type="evidence" value="ECO:0007669"/>
    <property type="project" value="TreeGrafter"/>
</dbReference>
<evidence type="ECO:0000256" key="6">
    <source>
        <dbReference type="ARBA" id="ARBA00023163"/>
    </source>
</evidence>
<dbReference type="HAMAP" id="MF_01008">
    <property type="entry name" value="MraZ"/>
    <property type="match status" value="1"/>
</dbReference>
<evidence type="ECO:0000313" key="10">
    <source>
        <dbReference type="Proteomes" id="UP000176645"/>
    </source>
</evidence>
<dbReference type="PANTHER" id="PTHR34701:SF1">
    <property type="entry name" value="TRANSCRIPTIONAL REGULATOR MRAZ"/>
    <property type="match status" value="1"/>
</dbReference>
<comment type="subcellular location">
    <subcellularLocation>
        <location evidence="7">Cytoplasm</location>
        <location evidence="7">Nucleoid</location>
    </subcellularLocation>
</comment>
<dbReference type="SUPFAM" id="SSF89447">
    <property type="entry name" value="AbrB/MazE/MraZ-like"/>
    <property type="match status" value="1"/>
</dbReference>
<evidence type="ECO:0000256" key="1">
    <source>
        <dbReference type="ARBA" id="ARBA00013860"/>
    </source>
</evidence>
<evidence type="ECO:0000256" key="4">
    <source>
        <dbReference type="ARBA" id="ARBA00023015"/>
    </source>
</evidence>
<dbReference type="CDD" id="cd16321">
    <property type="entry name" value="MraZ_C"/>
    <property type="match status" value="1"/>
</dbReference>
<dbReference type="GO" id="GO:0005737">
    <property type="term" value="C:cytoplasm"/>
    <property type="evidence" value="ECO:0007669"/>
    <property type="project" value="UniProtKB-UniRule"/>
</dbReference>
<dbReference type="EMBL" id="MHCU01000068">
    <property type="protein sequence ID" value="OGY26510.1"/>
    <property type="molecule type" value="Genomic_DNA"/>
</dbReference>
<dbReference type="CDD" id="cd16320">
    <property type="entry name" value="MraZ_N"/>
    <property type="match status" value="1"/>
</dbReference>
<keyword evidence="9" id="KW-0131">Cell cycle</keyword>
<dbReference type="InterPro" id="IPR007159">
    <property type="entry name" value="SpoVT-AbrB_dom"/>
</dbReference>
<dbReference type="PANTHER" id="PTHR34701">
    <property type="entry name" value="TRANSCRIPTIONAL REGULATOR MRAZ"/>
    <property type="match status" value="1"/>
</dbReference>
<dbReference type="InterPro" id="IPR038619">
    <property type="entry name" value="MraZ_sf"/>
</dbReference>
<dbReference type="NCBIfam" id="TIGR00242">
    <property type="entry name" value="division/cell wall cluster transcriptional repressor MraZ"/>
    <property type="match status" value="1"/>
</dbReference>
<feature type="domain" description="SpoVT-AbrB" evidence="8">
    <location>
        <begin position="5"/>
        <end position="47"/>
    </location>
</feature>
<dbReference type="Pfam" id="PF02381">
    <property type="entry name" value="MraZ"/>
    <property type="match status" value="2"/>
</dbReference>
<comment type="similarity">
    <text evidence="7">Belongs to the MraZ family.</text>
</comment>
<keyword evidence="3" id="KW-0677">Repeat</keyword>